<dbReference type="EMBL" id="AP012342">
    <property type="protein sequence ID" value="BAM06745.1"/>
    <property type="molecule type" value="Genomic_DNA"/>
</dbReference>
<dbReference type="Pfam" id="PF17746">
    <property type="entry name" value="SfsA_N"/>
    <property type="match status" value="1"/>
</dbReference>
<dbReference type="AlphaFoldDB" id="I0IN96"/>
<dbReference type="KEGG" id="lfc:LFE_1042"/>
<dbReference type="HAMAP" id="MF_00095">
    <property type="entry name" value="SfsA"/>
    <property type="match status" value="1"/>
</dbReference>
<dbReference type="RefSeq" id="WP_014449235.1">
    <property type="nucleotide sequence ID" value="NC_017094.1"/>
</dbReference>
<dbReference type="InterPro" id="IPR005224">
    <property type="entry name" value="SfsA"/>
</dbReference>
<dbReference type="Pfam" id="PF03749">
    <property type="entry name" value="SfsA"/>
    <property type="match status" value="1"/>
</dbReference>
<evidence type="ECO:0000256" key="1">
    <source>
        <dbReference type="HAMAP-Rule" id="MF_00095"/>
    </source>
</evidence>
<dbReference type="InterPro" id="IPR040452">
    <property type="entry name" value="SfsA_C"/>
</dbReference>
<dbReference type="GO" id="GO:0003677">
    <property type="term" value="F:DNA binding"/>
    <property type="evidence" value="ECO:0007669"/>
    <property type="project" value="InterPro"/>
</dbReference>
<proteinExistence type="inferred from homology"/>
<reference evidence="4 5" key="1">
    <citation type="journal article" date="2012" name="J. Bacteriol.">
        <title>Complete Genome Sequence of Leptospirillum ferrooxidans Strain C2-3, Isolated from a Fresh Volcanic Ash Deposit on the Island of Miyake, Japan.</title>
        <authorList>
            <person name="Fujimura R."/>
            <person name="Sato Y."/>
            <person name="Nishizawa T."/>
            <person name="Oshima K."/>
            <person name="Kim S.-W."/>
            <person name="Hattori M."/>
            <person name="Kamijo T."/>
            <person name="Ohta H."/>
        </authorList>
    </citation>
    <scope>NUCLEOTIDE SEQUENCE [LARGE SCALE GENOMIC DNA]</scope>
    <source>
        <strain evidence="4 5">C2-3</strain>
    </source>
</reference>
<comment type="similarity">
    <text evidence="1">Belongs to the SfsA family.</text>
</comment>
<feature type="domain" description="SfsA N-terminal OB" evidence="3">
    <location>
        <begin position="13"/>
        <end position="74"/>
    </location>
</feature>
<dbReference type="OrthoDB" id="9802365at2"/>
<accession>I0IN96</accession>
<dbReference type="PANTHER" id="PTHR30545:SF2">
    <property type="entry name" value="SUGAR FERMENTATION STIMULATION PROTEIN A"/>
    <property type="match status" value="1"/>
</dbReference>
<feature type="domain" description="Sugar fermentation stimulation protein C-terminal" evidence="2">
    <location>
        <begin position="90"/>
        <end position="223"/>
    </location>
</feature>
<evidence type="ECO:0000313" key="4">
    <source>
        <dbReference type="EMBL" id="BAM06745.1"/>
    </source>
</evidence>
<dbReference type="Gene3D" id="3.40.1350.60">
    <property type="match status" value="1"/>
</dbReference>
<dbReference type="PANTHER" id="PTHR30545">
    <property type="entry name" value="SUGAR FERMENTATION STIMULATION PROTEIN A"/>
    <property type="match status" value="1"/>
</dbReference>
<reference evidence="5" key="2">
    <citation type="submission" date="2012-03" db="EMBL/GenBank/DDBJ databases">
        <title>The complete genome sequence of the pioneer microbe on fresh volcanic deposit, Leptospirillum ferrooxidans strain C2-3.</title>
        <authorList>
            <person name="Fujimura R."/>
            <person name="Sato Y."/>
            <person name="Nishizawa T."/>
            <person name="Nanba K."/>
            <person name="Oshima K."/>
            <person name="Hattori M."/>
            <person name="Kamijo T."/>
            <person name="Ohta H."/>
        </authorList>
    </citation>
    <scope>NUCLEOTIDE SEQUENCE [LARGE SCALE GENOMIC DNA]</scope>
    <source>
        <strain evidence="5">C2-3</strain>
    </source>
</reference>
<dbReference type="NCBIfam" id="TIGR00230">
    <property type="entry name" value="sfsA"/>
    <property type="match status" value="1"/>
</dbReference>
<dbReference type="STRING" id="1162668.LFE_1042"/>
<evidence type="ECO:0000313" key="5">
    <source>
        <dbReference type="Proteomes" id="UP000007382"/>
    </source>
</evidence>
<dbReference type="Proteomes" id="UP000007382">
    <property type="component" value="Chromosome"/>
</dbReference>
<dbReference type="HOGENOM" id="CLU_052299_2_0_0"/>
<dbReference type="eggNOG" id="COG1489">
    <property type="taxonomic scope" value="Bacteria"/>
</dbReference>
<sequence>MLYRTTLTPAVFLRREKRYSVLCRLLSGEEVWAHCANPGRLLSCLTEPGTPVYLLFHEPDGKKERKTSWSLEQSEPIPGVRVGLMPIRGNALFEEALGMGFFPGFSNYPELRREVPYGEGSRVDFVLSGPEGQIFVEVKSVTYRDGDAALFPDAVSQRASRHALELSRVRREGIRSAMVFVVMRSDCRYVMPASGIDPSYARVFASVCKEGVEAYSFSVTATESGLFPGRSMPVFPEGIPAETERSQ</sequence>
<gene>
    <name evidence="1" type="primary">sfsA</name>
    <name evidence="4" type="ordered locus">LFE_1042</name>
</gene>
<keyword evidence="5" id="KW-1185">Reference proteome</keyword>
<evidence type="ECO:0000259" key="2">
    <source>
        <dbReference type="Pfam" id="PF03749"/>
    </source>
</evidence>
<dbReference type="CDD" id="cd22359">
    <property type="entry name" value="SfsA-like_bacterial"/>
    <property type="match status" value="1"/>
</dbReference>
<organism evidence="4 5">
    <name type="scientific">Leptospirillum ferrooxidans (strain C2-3)</name>
    <dbReference type="NCBI Taxonomy" id="1162668"/>
    <lineage>
        <taxon>Bacteria</taxon>
        <taxon>Pseudomonadati</taxon>
        <taxon>Nitrospirota</taxon>
        <taxon>Nitrospiria</taxon>
        <taxon>Nitrospirales</taxon>
        <taxon>Nitrospiraceae</taxon>
        <taxon>Leptospirillum</taxon>
    </lineage>
</organism>
<dbReference type="InterPro" id="IPR041465">
    <property type="entry name" value="SfsA_N"/>
</dbReference>
<name>I0IN96_LEPFC</name>
<evidence type="ECO:0000259" key="3">
    <source>
        <dbReference type="Pfam" id="PF17746"/>
    </source>
</evidence>
<protein>
    <recommendedName>
        <fullName evidence="1">Sugar fermentation stimulation protein homolog</fullName>
    </recommendedName>
</protein>
<dbReference type="PATRIC" id="fig|1162668.3.peg.1212"/>
<dbReference type="Gene3D" id="2.40.50.580">
    <property type="match status" value="1"/>
</dbReference>